<evidence type="ECO:0000313" key="3">
    <source>
        <dbReference type="Proteomes" id="UP000462055"/>
    </source>
</evidence>
<dbReference type="EMBL" id="WBMS02000018">
    <property type="protein sequence ID" value="MWA03307.1"/>
    <property type="molecule type" value="Genomic_DNA"/>
</dbReference>
<dbReference type="InterPro" id="IPR024983">
    <property type="entry name" value="CHAT_dom"/>
</dbReference>
<evidence type="ECO:0000259" key="1">
    <source>
        <dbReference type="Pfam" id="PF12770"/>
    </source>
</evidence>
<gene>
    <name evidence="2" type="ORF">F8568_023590</name>
</gene>
<proteinExistence type="predicted"/>
<sequence>MSPDPEGLFPRVIVRHRSRCRRCGHEADYEVPRLVDWRDREALDLLKARVPVFGCAGCDAPVSLDVPVVVLRPGDPIAVVVGFPDETTVEADAESLRELLSHPSVPVPTDSDKPRFVPVRSAHVGTVAGRYSGFVLAGLDVEPPEDWTETERAWFAAIREMVDVPDVPAEVGEFLMAPDDVSAIRVARRADALLNPVWDLVADELIVRTLAVQGDQEAAAVVRGRRTLLRRLRNAGPDEPGLDGKAADLMDEATRGDDPFAPARVAALSRLVEELRGRPDADVLLTAALISHAATVSGAPGRTPDDLRAALESGAEAVALAPRVFGPDHEYTRRANQDYAALLLDRQQGDPAENASRAMELLAEVARSSVRAGSNGLADVLQNWAAALSHHNPGGRVDNQVRALALHRDALHVHRVLRPRDRRGELLIRINFAAALRESRVRNIVESTREAIRMYTEILADPAAEELLRPFESAQAAGNLVTAKFQLRQLKPEEMAVSEVVAAALDAVALCEGQAEGDPYRIRSMSNIGGVLSHLPDDELAQESPAQLAVRFTGQAYREARAWLPAGHDERIRLGVNHAAALVNRDSEEEADRTKGLELFHELLEEADKDRQPGHRVALAANLGRLHCRERRWPEAAEAFELALDAVTRLYREARTPASRLAELGEAADLGGWLAAMYLVQDDTLRTRDGIERTRSRLLWDDAADPRAPVGPIPEDGRPVLYIGTGPLLSWILLDRPGSSAPFGVRIQLTSDELRPLVREFRGARTPEEVVAAVDALTELLDERILTPVRLLLEAAEVTDVDVVVSGLLSGLPLHAMATEGRPCWLDQAVVRYIPSRRVAERWSSAEPLAGAPGAVVSVAGPQRELDCARYEPELIPEQLGPRLPMPPEGDRSGWLLESLQTASVAHLACHARWDPDDPLRSYIDLGEPHRVLLEGLLGLRCPSLRLVVLSCCSTGVPVERWSDELIGFGTGLLVTGARAVVVGNWDLGDLAGSLLMARFYDRVGAGAEPAAALRDAQLWLSRATVAEIGALVDEALDADDGGAFLPGGLATEALQVLGDGGVPHHRPFGHAVHWAGYSYHGGVFGGGDAA</sequence>
<dbReference type="Pfam" id="PF12770">
    <property type="entry name" value="CHAT"/>
    <property type="match status" value="1"/>
</dbReference>
<dbReference type="AlphaFoldDB" id="A0A6I4MH21"/>
<evidence type="ECO:0000313" key="2">
    <source>
        <dbReference type="EMBL" id="MWA03307.1"/>
    </source>
</evidence>
<reference evidence="2" key="1">
    <citation type="submission" date="2019-12" db="EMBL/GenBank/DDBJ databases">
        <title>Actinomadura physcomitrii sp. nov., a novel actinomycete isolated from moss [Physcomitrium sphaericum (Ludw) Fuernr].</title>
        <authorList>
            <person name="Zhuang X."/>
        </authorList>
    </citation>
    <scope>NUCLEOTIDE SEQUENCE [LARGE SCALE GENOMIC DNA]</scope>
    <source>
        <strain evidence="2">LD22</strain>
    </source>
</reference>
<feature type="domain" description="CHAT" evidence="1">
    <location>
        <begin position="778"/>
        <end position="1078"/>
    </location>
</feature>
<organism evidence="2 3">
    <name type="scientific">Actinomadura physcomitrii</name>
    <dbReference type="NCBI Taxonomy" id="2650748"/>
    <lineage>
        <taxon>Bacteria</taxon>
        <taxon>Bacillati</taxon>
        <taxon>Actinomycetota</taxon>
        <taxon>Actinomycetes</taxon>
        <taxon>Streptosporangiales</taxon>
        <taxon>Thermomonosporaceae</taxon>
        <taxon>Actinomadura</taxon>
    </lineage>
</organism>
<keyword evidence="3" id="KW-1185">Reference proteome</keyword>
<name>A0A6I4MH21_9ACTN</name>
<accession>A0A6I4MH21</accession>
<protein>
    <submittedName>
        <fullName evidence="2">CHAT domain-containing protein</fullName>
    </submittedName>
</protein>
<dbReference type="Proteomes" id="UP000462055">
    <property type="component" value="Unassembled WGS sequence"/>
</dbReference>
<dbReference type="RefSeq" id="WP_151595844.1">
    <property type="nucleotide sequence ID" value="NZ_WBMS02000018.1"/>
</dbReference>
<comment type="caution">
    <text evidence="2">The sequence shown here is derived from an EMBL/GenBank/DDBJ whole genome shotgun (WGS) entry which is preliminary data.</text>
</comment>